<protein>
    <submittedName>
        <fullName evidence="1">Uncharacterized protein</fullName>
    </submittedName>
</protein>
<reference evidence="2" key="1">
    <citation type="journal article" date="2016" name="Nature">
        <title>Genome evolution in the allotetraploid frog Xenopus laevis.</title>
        <authorList>
            <person name="Session A.M."/>
            <person name="Uno Y."/>
            <person name="Kwon T."/>
            <person name="Chapman J.A."/>
            <person name="Toyoda A."/>
            <person name="Takahashi S."/>
            <person name="Fukui A."/>
            <person name="Hikosaka A."/>
            <person name="Suzuki A."/>
            <person name="Kondo M."/>
            <person name="van Heeringen S.J."/>
            <person name="Quigley I."/>
            <person name="Heinz S."/>
            <person name="Ogino H."/>
            <person name="Ochi H."/>
            <person name="Hellsten U."/>
            <person name="Lyons J.B."/>
            <person name="Simakov O."/>
            <person name="Putnam N."/>
            <person name="Stites J."/>
            <person name="Kuroki Y."/>
            <person name="Tanaka T."/>
            <person name="Michiue T."/>
            <person name="Watanabe M."/>
            <person name="Bogdanovic O."/>
            <person name="Lister R."/>
            <person name="Georgiou G."/>
            <person name="Paranjpe S.S."/>
            <person name="van Kruijsbergen I."/>
            <person name="Shu S."/>
            <person name="Carlson J."/>
            <person name="Kinoshita T."/>
            <person name="Ohta Y."/>
            <person name="Mawaribuchi S."/>
            <person name="Jenkins J."/>
            <person name="Grimwood J."/>
            <person name="Schmutz J."/>
            <person name="Mitros T."/>
            <person name="Mozaffari S.V."/>
            <person name="Suzuki Y."/>
            <person name="Haramoto Y."/>
            <person name="Yamamoto T.S."/>
            <person name="Takagi C."/>
            <person name="Heald R."/>
            <person name="Miller K."/>
            <person name="Haudenschild C."/>
            <person name="Kitzman J."/>
            <person name="Nakayama T."/>
            <person name="Izutsu Y."/>
            <person name="Robert J."/>
            <person name="Fortriede J."/>
            <person name="Burns K."/>
            <person name="Lotay V."/>
            <person name="Karimi K."/>
            <person name="Yasuoka Y."/>
            <person name="Dichmann D.S."/>
            <person name="Flajnik M.F."/>
            <person name="Houston D.W."/>
            <person name="Shendure J."/>
            <person name="DuPasquier L."/>
            <person name="Vize P.D."/>
            <person name="Zorn A.M."/>
            <person name="Ito M."/>
            <person name="Marcotte E.M."/>
            <person name="Wallingford J.B."/>
            <person name="Ito Y."/>
            <person name="Asashima M."/>
            <person name="Ueno N."/>
            <person name="Matsuda Y."/>
            <person name="Veenstra G.J."/>
            <person name="Fujiyama A."/>
            <person name="Harland R.M."/>
            <person name="Taira M."/>
            <person name="Rokhsar D.S."/>
        </authorList>
    </citation>
    <scope>NUCLEOTIDE SEQUENCE [LARGE SCALE GENOMIC DNA]</scope>
    <source>
        <strain evidence="2">J</strain>
    </source>
</reference>
<name>A0A974HPU6_XENLA</name>
<accession>A0A974HPU6</accession>
<proteinExistence type="predicted"/>
<evidence type="ECO:0000313" key="1">
    <source>
        <dbReference type="EMBL" id="OCT85954.1"/>
    </source>
</evidence>
<dbReference type="Proteomes" id="UP000694892">
    <property type="component" value="Chromosome 4L"/>
</dbReference>
<gene>
    <name evidence="1" type="ORF">XELAEV_18024124mg</name>
</gene>
<dbReference type="AlphaFoldDB" id="A0A974HPU6"/>
<evidence type="ECO:0000313" key="2">
    <source>
        <dbReference type="Proteomes" id="UP000694892"/>
    </source>
</evidence>
<organism evidence="1 2">
    <name type="scientific">Xenopus laevis</name>
    <name type="common">African clawed frog</name>
    <dbReference type="NCBI Taxonomy" id="8355"/>
    <lineage>
        <taxon>Eukaryota</taxon>
        <taxon>Metazoa</taxon>
        <taxon>Chordata</taxon>
        <taxon>Craniata</taxon>
        <taxon>Vertebrata</taxon>
        <taxon>Euteleostomi</taxon>
        <taxon>Amphibia</taxon>
        <taxon>Batrachia</taxon>
        <taxon>Anura</taxon>
        <taxon>Pipoidea</taxon>
        <taxon>Pipidae</taxon>
        <taxon>Xenopodinae</taxon>
        <taxon>Xenopus</taxon>
        <taxon>Xenopus</taxon>
    </lineage>
</organism>
<sequence>MTSLFPSCPLPCSIHLFPHQTRPFPCPVASSPYPRMTSLFANNPKAGIVGSKTDPCYRSLVALLLDASEVGVKVVKVEQTSDRLKTIDN</sequence>
<dbReference type="EMBL" id="CM004472">
    <property type="protein sequence ID" value="OCT85954.1"/>
    <property type="molecule type" value="Genomic_DNA"/>
</dbReference>